<dbReference type="AlphaFoldDB" id="A0A9N8DT08"/>
<dbReference type="EMBL" id="CAICTM010000259">
    <property type="protein sequence ID" value="CAB9506251.1"/>
    <property type="molecule type" value="Genomic_DNA"/>
</dbReference>
<gene>
    <name evidence="1" type="ORF">SEMRO_260_G101510.1</name>
</gene>
<proteinExistence type="predicted"/>
<evidence type="ECO:0000313" key="2">
    <source>
        <dbReference type="Proteomes" id="UP001153069"/>
    </source>
</evidence>
<keyword evidence="2" id="KW-1185">Reference proteome</keyword>
<protein>
    <submittedName>
        <fullName evidence="1">Uncharacterized protein</fullName>
    </submittedName>
</protein>
<accession>A0A9N8DT08</accession>
<sequence>MEAVTVLWRRLAKLLLKISSILKRQSKLSMDEINDLKQSAVAYGEEWVSMIPGKDSLFNKLHTLIAHLTVFAEEHGTIGLVNEESFEATHPRAQTISTHLRSMIAAEGKVQKTVQRFSLDLNSEYQATRTALQDGRKTGARNLRNSDKYNVTHLSRRHDTAPIYNPPHCQDNVLPDGLIHVDTNQAIVKQEWLDYYNYLVCGRIPAPWRKTFGSDDGIGTVFKVKSEYVTN</sequence>
<comment type="caution">
    <text evidence="1">The sequence shown here is derived from an EMBL/GenBank/DDBJ whole genome shotgun (WGS) entry which is preliminary data.</text>
</comment>
<evidence type="ECO:0000313" key="1">
    <source>
        <dbReference type="EMBL" id="CAB9506251.1"/>
    </source>
</evidence>
<dbReference type="Proteomes" id="UP001153069">
    <property type="component" value="Unassembled WGS sequence"/>
</dbReference>
<reference evidence="1" key="1">
    <citation type="submission" date="2020-06" db="EMBL/GenBank/DDBJ databases">
        <authorList>
            <consortium name="Plant Systems Biology data submission"/>
        </authorList>
    </citation>
    <scope>NUCLEOTIDE SEQUENCE</scope>
    <source>
        <strain evidence="1">D6</strain>
    </source>
</reference>
<name>A0A9N8DT08_9STRA</name>
<organism evidence="1 2">
    <name type="scientific">Seminavis robusta</name>
    <dbReference type="NCBI Taxonomy" id="568900"/>
    <lineage>
        <taxon>Eukaryota</taxon>
        <taxon>Sar</taxon>
        <taxon>Stramenopiles</taxon>
        <taxon>Ochrophyta</taxon>
        <taxon>Bacillariophyta</taxon>
        <taxon>Bacillariophyceae</taxon>
        <taxon>Bacillariophycidae</taxon>
        <taxon>Naviculales</taxon>
        <taxon>Naviculaceae</taxon>
        <taxon>Seminavis</taxon>
    </lineage>
</organism>